<dbReference type="PANTHER" id="PTHR30221">
    <property type="entry name" value="SMALL-CONDUCTANCE MECHANOSENSITIVE CHANNEL"/>
    <property type="match status" value="1"/>
</dbReference>
<evidence type="ECO:0000256" key="1">
    <source>
        <dbReference type="ARBA" id="ARBA00004651"/>
    </source>
</evidence>
<feature type="signal peptide" evidence="9">
    <location>
        <begin position="1"/>
        <end position="27"/>
    </location>
</feature>
<dbReference type="SUPFAM" id="SSF82689">
    <property type="entry name" value="Mechanosensitive channel protein MscS (YggB), C-terminal domain"/>
    <property type="match status" value="1"/>
</dbReference>
<gene>
    <name evidence="11" type="ORF">GGQ59_000678</name>
</gene>
<evidence type="ECO:0000256" key="2">
    <source>
        <dbReference type="ARBA" id="ARBA00008017"/>
    </source>
</evidence>
<dbReference type="GO" id="GO:0008381">
    <property type="term" value="F:mechanosensitive monoatomic ion channel activity"/>
    <property type="evidence" value="ECO:0007669"/>
    <property type="project" value="InterPro"/>
</dbReference>
<name>A0A840I1W0_9PROT</name>
<feature type="chain" id="PRO_5032873098" description="Small-conductance mechanosensitive channel" evidence="9">
    <location>
        <begin position="28"/>
        <end position="466"/>
    </location>
</feature>
<evidence type="ECO:0000256" key="8">
    <source>
        <dbReference type="SAM" id="MobiDB-lite"/>
    </source>
</evidence>
<dbReference type="Gene3D" id="1.10.287.1260">
    <property type="match status" value="1"/>
</dbReference>
<keyword evidence="7" id="KW-0997">Cell inner membrane</keyword>
<keyword evidence="5 7" id="KW-1133">Transmembrane helix</keyword>
<organism evidence="11 12">
    <name type="scientific">Parvularcula dongshanensis</name>
    <dbReference type="NCBI Taxonomy" id="1173995"/>
    <lineage>
        <taxon>Bacteria</taxon>
        <taxon>Pseudomonadati</taxon>
        <taxon>Pseudomonadota</taxon>
        <taxon>Alphaproteobacteria</taxon>
        <taxon>Parvularculales</taxon>
        <taxon>Parvularculaceae</taxon>
        <taxon>Parvularcula</taxon>
    </lineage>
</organism>
<dbReference type="Pfam" id="PF00924">
    <property type="entry name" value="MS_channel_2nd"/>
    <property type="match status" value="1"/>
</dbReference>
<evidence type="ECO:0000256" key="9">
    <source>
        <dbReference type="SAM" id="SignalP"/>
    </source>
</evidence>
<comment type="function">
    <text evidence="7">Mechanosensitive channel that participates in the regulation of osmotic pressure changes within the cell, opening in response to stretch forces in the membrane lipid bilayer, without the need for other proteins. Contributes to normal resistance to hypoosmotic shock. Forms an ion channel of 1.0 nanosiemens conductance with a slight preference for anions.</text>
</comment>
<protein>
    <recommendedName>
        <fullName evidence="7">Small-conductance mechanosensitive channel</fullName>
    </recommendedName>
</protein>
<evidence type="ECO:0000313" key="12">
    <source>
        <dbReference type="Proteomes" id="UP000563524"/>
    </source>
</evidence>
<feature type="transmembrane region" description="Helical" evidence="7">
    <location>
        <begin position="216"/>
        <end position="237"/>
    </location>
</feature>
<evidence type="ECO:0000256" key="5">
    <source>
        <dbReference type="ARBA" id="ARBA00022989"/>
    </source>
</evidence>
<dbReference type="InterPro" id="IPR010920">
    <property type="entry name" value="LSM_dom_sf"/>
</dbReference>
<dbReference type="PANTHER" id="PTHR30221:SF1">
    <property type="entry name" value="SMALL-CONDUCTANCE MECHANOSENSITIVE CHANNEL"/>
    <property type="match status" value="1"/>
</dbReference>
<evidence type="ECO:0000256" key="6">
    <source>
        <dbReference type="ARBA" id="ARBA00023136"/>
    </source>
</evidence>
<dbReference type="InterPro" id="IPR049278">
    <property type="entry name" value="MS_channel_C"/>
</dbReference>
<keyword evidence="3" id="KW-1003">Cell membrane</keyword>
<comment type="subcellular location">
    <subcellularLocation>
        <location evidence="7">Cell inner membrane</location>
        <topology evidence="7">Multi-pass membrane protein</topology>
    </subcellularLocation>
    <subcellularLocation>
        <location evidence="1">Cell membrane</location>
        <topology evidence="1">Multi-pass membrane protein</topology>
    </subcellularLocation>
</comment>
<dbReference type="AlphaFoldDB" id="A0A840I1W0"/>
<evidence type="ECO:0000256" key="7">
    <source>
        <dbReference type="RuleBase" id="RU369025"/>
    </source>
</evidence>
<evidence type="ECO:0000256" key="3">
    <source>
        <dbReference type="ARBA" id="ARBA00022475"/>
    </source>
</evidence>
<sequence length="466" mass="49232">MSGRRARSALAALLLPLALGVGPSVRAQDDEVPVELGGPSQDAVPRDGVSVTDGAITTDSTAGDGAIEARLRDIFGALETLSGVDVAVTAGVVTLTGTVPDDAAAERAGVLATKTEGVVAVENDLTKDVTVSGRLNPAIERARELRRGVLSLLPLLAVAAVILLVAWGIGALLARQKWLWRRLGRNELIASLLARVVPLVFLILGLVVALNLLDAVAVLSAVLGAAGVLGLAVGFAIRDTIENFIASVMLSIRQPFRPKDFVDIDGREGAVVRLNSRATILMTPDGNHLRIPNAQVFKAVITNYTRNPERRFTYQLGVDANDDPLAAIGTGLATLRGLPFVLDDPAPQAWIDEVGDSNIVLTFAPWIDQDHTDFLKAKSAAISAVKTALEEAGFSLPEPIYRVRMDQGAPTPGEAPAGPRQPRPPRAAKTSDTSVDPALERKVEEDRRVSGADDLLSAHAPTEYDS</sequence>
<dbReference type="RefSeq" id="WP_221400847.1">
    <property type="nucleotide sequence ID" value="NZ_JACHOB010000001.1"/>
</dbReference>
<dbReference type="InterPro" id="IPR007055">
    <property type="entry name" value="BON_dom"/>
</dbReference>
<feature type="transmembrane region" description="Helical" evidence="7">
    <location>
        <begin position="186"/>
        <end position="210"/>
    </location>
</feature>
<keyword evidence="7" id="KW-0407">Ion channel</keyword>
<keyword evidence="7" id="KW-0406">Ion transport</keyword>
<feature type="transmembrane region" description="Helical" evidence="7">
    <location>
        <begin position="152"/>
        <end position="174"/>
    </location>
</feature>
<dbReference type="SUPFAM" id="SSF50182">
    <property type="entry name" value="Sm-like ribonucleoproteins"/>
    <property type="match status" value="1"/>
</dbReference>
<dbReference type="GO" id="GO:0005886">
    <property type="term" value="C:plasma membrane"/>
    <property type="evidence" value="ECO:0007669"/>
    <property type="project" value="UniProtKB-SubCell"/>
</dbReference>
<dbReference type="Pfam" id="PF04972">
    <property type="entry name" value="BON"/>
    <property type="match status" value="1"/>
</dbReference>
<keyword evidence="6 7" id="KW-0472">Membrane</keyword>
<evidence type="ECO:0000313" key="11">
    <source>
        <dbReference type="EMBL" id="MBB4658178.1"/>
    </source>
</evidence>
<dbReference type="Pfam" id="PF21082">
    <property type="entry name" value="MS_channel_3rd"/>
    <property type="match status" value="1"/>
</dbReference>
<evidence type="ECO:0000256" key="4">
    <source>
        <dbReference type="ARBA" id="ARBA00022692"/>
    </source>
</evidence>
<feature type="region of interest" description="Disordered" evidence="8">
    <location>
        <begin position="31"/>
        <end position="57"/>
    </location>
</feature>
<dbReference type="InterPro" id="IPR023408">
    <property type="entry name" value="MscS_beta-dom_sf"/>
</dbReference>
<dbReference type="PROSITE" id="PS50914">
    <property type="entry name" value="BON"/>
    <property type="match status" value="1"/>
</dbReference>
<dbReference type="EMBL" id="JACHOB010000001">
    <property type="protein sequence ID" value="MBB4658178.1"/>
    <property type="molecule type" value="Genomic_DNA"/>
</dbReference>
<dbReference type="InterPro" id="IPR011066">
    <property type="entry name" value="MscS_channel_C_sf"/>
</dbReference>
<accession>A0A840I1W0</accession>
<keyword evidence="12" id="KW-1185">Reference proteome</keyword>
<feature type="domain" description="BON" evidence="10">
    <location>
        <begin position="63"/>
        <end position="129"/>
    </location>
</feature>
<dbReference type="InterPro" id="IPR045275">
    <property type="entry name" value="MscS_archaea/bacteria_type"/>
</dbReference>
<keyword evidence="4 7" id="KW-0812">Transmembrane</keyword>
<proteinExistence type="inferred from homology"/>
<dbReference type="Proteomes" id="UP000563524">
    <property type="component" value="Unassembled WGS sequence"/>
</dbReference>
<comment type="caution">
    <text evidence="11">The sequence shown here is derived from an EMBL/GenBank/DDBJ whole genome shotgun (WGS) entry which is preliminary data.</text>
</comment>
<keyword evidence="7" id="KW-0813">Transport</keyword>
<comment type="subunit">
    <text evidence="7">Homoheptamer.</text>
</comment>
<feature type="region of interest" description="Disordered" evidence="8">
    <location>
        <begin position="405"/>
        <end position="466"/>
    </location>
</feature>
<evidence type="ECO:0000259" key="10">
    <source>
        <dbReference type="PROSITE" id="PS50914"/>
    </source>
</evidence>
<dbReference type="Gene3D" id="2.30.30.60">
    <property type="match status" value="1"/>
</dbReference>
<dbReference type="Gene3D" id="3.30.70.100">
    <property type="match status" value="1"/>
</dbReference>
<feature type="compositionally biased region" description="Low complexity" evidence="8">
    <location>
        <begin position="408"/>
        <end position="418"/>
    </location>
</feature>
<feature type="compositionally biased region" description="Basic and acidic residues" evidence="8">
    <location>
        <begin position="438"/>
        <end position="451"/>
    </location>
</feature>
<comment type="similarity">
    <text evidence="2 7">Belongs to the MscS (TC 1.A.23) family.</text>
</comment>
<dbReference type="InterPro" id="IPR006685">
    <property type="entry name" value="MscS_channel_2nd"/>
</dbReference>
<dbReference type="Gene3D" id="3.30.1340.30">
    <property type="match status" value="1"/>
</dbReference>
<keyword evidence="9" id="KW-0732">Signal</keyword>
<reference evidence="11 12" key="1">
    <citation type="submission" date="2020-08" db="EMBL/GenBank/DDBJ databases">
        <title>Genomic Encyclopedia of Type Strains, Phase IV (KMG-IV): sequencing the most valuable type-strain genomes for metagenomic binning, comparative biology and taxonomic classification.</title>
        <authorList>
            <person name="Goeker M."/>
        </authorList>
    </citation>
    <scope>NUCLEOTIDE SEQUENCE [LARGE SCALE GENOMIC DNA]</scope>
    <source>
        <strain evidence="11 12">DSM 102850</strain>
    </source>
</reference>
<comment type="caution">
    <text evidence="7">Lacks conserved residue(s) required for the propagation of feature annotation.</text>
</comment>